<feature type="transmembrane region" description="Helical" evidence="6">
    <location>
        <begin position="299"/>
        <end position="320"/>
    </location>
</feature>
<feature type="transmembrane region" description="Helical" evidence="6">
    <location>
        <begin position="326"/>
        <end position="349"/>
    </location>
</feature>
<feature type="transmembrane region" description="Helical" evidence="6">
    <location>
        <begin position="361"/>
        <end position="380"/>
    </location>
</feature>
<reference evidence="7" key="1">
    <citation type="submission" date="2022-10" db="EMBL/GenBank/DDBJ databases">
        <title>The complete genomes of actinobacterial strains from the NBC collection.</title>
        <authorList>
            <person name="Joergensen T.S."/>
            <person name="Alvarez Arevalo M."/>
            <person name="Sterndorff E.B."/>
            <person name="Faurdal D."/>
            <person name="Vuksanovic O."/>
            <person name="Mourched A.-S."/>
            <person name="Charusanti P."/>
            <person name="Shaw S."/>
            <person name="Blin K."/>
            <person name="Weber T."/>
        </authorList>
    </citation>
    <scope>NUCLEOTIDE SEQUENCE</scope>
    <source>
        <strain evidence="7">NBC_00668</strain>
    </source>
</reference>
<feature type="transmembrane region" description="Helical" evidence="6">
    <location>
        <begin position="123"/>
        <end position="151"/>
    </location>
</feature>
<keyword evidence="3 6" id="KW-0812">Transmembrane</keyword>
<protein>
    <submittedName>
        <fullName evidence="7">MFS transporter</fullName>
    </submittedName>
</protein>
<evidence type="ECO:0000256" key="2">
    <source>
        <dbReference type="ARBA" id="ARBA00022475"/>
    </source>
</evidence>
<dbReference type="SUPFAM" id="SSF103473">
    <property type="entry name" value="MFS general substrate transporter"/>
    <property type="match status" value="1"/>
</dbReference>
<feature type="transmembrane region" description="Helical" evidence="6">
    <location>
        <begin position="66"/>
        <end position="86"/>
    </location>
</feature>
<feature type="transmembrane region" description="Helical" evidence="6">
    <location>
        <begin position="98"/>
        <end position="117"/>
    </location>
</feature>
<dbReference type="EMBL" id="CP109019">
    <property type="protein sequence ID" value="WUT84123.1"/>
    <property type="molecule type" value="Genomic_DNA"/>
</dbReference>
<feature type="transmembrane region" description="Helical" evidence="6">
    <location>
        <begin position="237"/>
        <end position="259"/>
    </location>
</feature>
<proteinExistence type="predicted"/>
<dbReference type="InterPro" id="IPR036259">
    <property type="entry name" value="MFS_trans_sf"/>
</dbReference>
<feature type="transmembrane region" description="Helical" evidence="6">
    <location>
        <begin position="39"/>
        <end position="60"/>
    </location>
</feature>
<keyword evidence="5 6" id="KW-0472">Membrane</keyword>
<dbReference type="PANTHER" id="PTHR23513">
    <property type="entry name" value="INTEGRAL MEMBRANE EFFLUX PROTEIN-RELATED"/>
    <property type="match status" value="1"/>
</dbReference>
<feature type="transmembrane region" description="Helical" evidence="6">
    <location>
        <begin position="392"/>
        <end position="410"/>
    </location>
</feature>
<dbReference type="Pfam" id="PF07690">
    <property type="entry name" value="MFS_1"/>
    <property type="match status" value="1"/>
</dbReference>
<accession>A0ABZ1XKT4</accession>
<evidence type="ECO:0000256" key="4">
    <source>
        <dbReference type="ARBA" id="ARBA00022989"/>
    </source>
</evidence>
<keyword evidence="4 6" id="KW-1133">Transmembrane helix</keyword>
<evidence type="ECO:0000313" key="7">
    <source>
        <dbReference type="EMBL" id="WUT84123.1"/>
    </source>
</evidence>
<sequence>MRFVRQPARRGITDRSIRLRDAVAPLGVRQFRLHFAARLLSWTGSAVAPIALAFATLHLGGGARSLGLVLAAGMGPQIVLLLVGGVVADRWSRARVMVWTNVVSAVAEGLAALLLWFGSATVWHLVVMSAVCGAASAFFTPAAAGVVVEVVPKPWRHSANALLKIGQNTVKVAGPALGGVLVAAVGPAWVIGWDAATFAAAAFLCSRIDLNTARVKVRIGFLADLREGWVDFRSRRWLWVMVVQASVVVPVWLVGYQLLGPVYGLEVLGGAAPWGWVVSGFTAGLVAGAALALLWKPRLVGVVVCLGTGSLGLPLAAMAATAPLPAMVAATVAAGTGLAVSMTSWASLVQERVPAQKLSRTMSYSTLGQILPVPVGYLIAGPLSRHLGLRPTLAAGAVVIAAAAVVPLAIGQVRRLTLSDEVAPAAETAAR</sequence>
<keyword evidence="2" id="KW-1003">Cell membrane</keyword>
<evidence type="ECO:0000256" key="5">
    <source>
        <dbReference type="ARBA" id="ARBA00023136"/>
    </source>
</evidence>
<dbReference type="Proteomes" id="UP001432060">
    <property type="component" value="Chromosome"/>
</dbReference>
<evidence type="ECO:0000256" key="1">
    <source>
        <dbReference type="ARBA" id="ARBA00004651"/>
    </source>
</evidence>
<evidence type="ECO:0000313" key="8">
    <source>
        <dbReference type="Proteomes" id="UP001432060"/>
    </source>
</evidence>
<evidence type="ECO:0000256" key="3">
    <source>
        <dbReference type="ARBA" id="ARBA00022692"/>
    </source>
</evidence>
<dbReference type="PANTHER" id="PTHR23513:SF11">
    <property type="entry name" value="STAPHYLOFERRIN A TRANSPORTER"/>
    <property type="match status" value="1"/>
</dbReference>
<name>A0ABZ1XKT4_9ACTN</name>
<feature type="transmembrane region" description="Helical" evidence="6">
    <location>
        <begin position="271"/>
        <end position="294"/>
    </location>
</feature>
<keyword evidence="8" id="KW-1185">Reference proteome</keyword>
<dbReference type="Gene3D" id="1.20.1250.20">
    <property type="entry name" value="MFS general substrate transporter like domains"/>
    <property type="match status" value="1"/>
</dbReference>
<dbReference type="CDD" id="cd06173">
    <property type="entry name" value="MFS_MefA_like"/>
    <property type="match status" value="1"/>
</dbReference>
<dbReference type="RefSeq" id="WP_329400278.1">
    <property type="nucleotide sequence ID" value="NZ_CP109019.1"/>
</dbReference>
<comment type="subcellular location">
    <subcellularLocation>
        <location evidence="1">Cell membrane</location>
        <topology evidence="1">Multi-pass membrane protein</topology>
    </subcellularLocation>
</comment>
<organism evidence="7 8">
    <name type="scientific">Streptomyces melanogenes</name>
    <dbReference type="NCBI Taxonomy" id="67326"/>
    <lineage>
        <taxon>Bacteria</taxon>
        <taxon>Bacillati</taxon>
        <taxon>Actinomycetota</taxon>
        <taxon>Actinomycetes</taxon>
        <taxon>Kitasatosporales</taxon>
        <taxon>Streptomycetaceae</taxon>
        <taxon>Streptomyces</taxon>
    </lineage>
</organism>
<evidence type="ECO:0000256" key="6">
    <source>
        <dbReference type="SAM" id="Phobius"/>
    </source>
</evidence>
<dbReference type="InterPro" id="IPR011701">
    <property type="entry name" value="MFS"/>
</dbReference>
<gene>
    <name evidence="7" type="ORF">OG515_18955</name>
</gene>